<keyword evidence="2" id="KW-1185">Reference proteome</keyword>
<name>A0ABV8N7A2_9ACTN</name>
<dbReference type="EMBL" id="JBHSCF010000038">
    <property type="protein sequence ID" value="MFC4189147.1"/>
    <property type="molecule type" value="Genomic_DNA"/>
</dbReference>
<sequence>MGLCLFPGDGDLTSPDVSWSYSGFKAFRQRLAQSEGFALPDMWGFGGDRQWSEITSTLEPLLDHPDDAGDLSAADCARVLPRLAEIIRKWETEEGDPTLLRHIEDARQLVIVLKFCVDSNVELLFG</sequence>
<dbReference type="RefSeq" id="WP_200695357.1">
    <property type="nucleotide sequence ID" value="NZ_BAAAYA010000008.1"/>
</dbReference>
<reference evidence="2" key="1">
    <citation type="journal article" date="2019" name="Int. J. Syst. Evol. Microbiol.">
        <title>The Global Catalogue of Microorganisms (GCM) 10K type strain sequencing project: providing services to taxonomists for standard genome sequencing and annotation.</title>
        <authorList>
            <consortium name="The Broad Institute Genomics Platform"/>
            <consortium name="The Broad Institute Genome Sequencing Center for Infectious Disease"/>
            <person name="Wu L."/>
            <person name="Ma J."/>
        </authorList>
    </citation>
    <scope>NUCLEOTIDE SEQUENCE [LARGE SCALE GENOMIC DNA]</scope>
    <source>
        <strain evidence="2">CCM 3243</strain>
    </source>
</reference>
<comment type="caution">
    <text evidence="1">The sequence shown here is derived from an EMBL/GenBank/DDBJ whole genome shotgun (WGS) entry which is preliminary data.</text>
</comment>
<gene>
    <name evidence="1" type="ORF">ACFO3R_22580</name>
</gene>
<evidence type="ECO:0000313" key="2">
    <source>
        <dbReference type="Proteomes" id="UP001595871"/>
    </source>
</evidence>
<proteinExistence type="predicted"/>
<accession>A0ABV8N7A2</accession>
<organism evidence="1 2">
    <name type="scientific">Streptomyces flavovirens</name>
    <dbReference type="NCBI Taxonomy" id="52258"/>
    <lineage>
        <taxon>Bacteria</taxon>
        <taxon>Bacillati</taxon>
        <taxon>Actinomycetota</taxon>
        <taxon>Actinomycetes</taxon>
        <taxon>Kitasatosporales</taxon>
        <taxon>Streptomycetaceae</taxon>
        <taxon>Streptomyces</taxon>
    </lineage>
</organism>
<protein>
    <submittedName>
        <fullName evidence="1">Uncharacterized protein</fullName>
    </submittedName>
</protein>
<evidence type="ECO:0000313" key="1">
    <source>
        <dbReference type="EMBL" id="MFC4189147.1"/>
    </source>
</evidence>
<dbReference type="Proteomes" id="UP001595871">
    <property type="component" value="Unassembled WGS sequence"/>
</dbReference>